<keyword evidence="7 11" id="KW-0808">Transferase</keyword>
<dbReference type="Proteomes" id="UP000295367">
    <property type="component" value="Unassembled WGS sequence"/>
</dbReference>
<dbReference type="OrthoDB" id="3398487at2"/>
<dbReference type="InterPro" id="IPR049704">
    <property type="entry name" value="Aminotrans_3_PPA_site"/>
</dbReference>
<evidence type="ECO:0000256" key="4">
    <source>
        <dbReference type="ARBA" id="ARBA00013155"/>
    </source>
</evidence>
<comment type="pathway">
    <text evidence="2 11">Amine and polyamine biosynthesis; ectoine biosynthesis; L-ectoine from L-aspartate 4-semialdehyde: step 1/3.</text>
</comment>
<evidence type="ECO:0000256" key="3">
    <source>
        <dbReference type="ARBA" id="ARBA00008954"/>
    </source>
</evidence>
<evidence type="ECO:0000256" key="10">
    <source>
        <dbReference type="RuleBase" id="RU003560"/>
    </source>
</evidence>
<evidence type="ECO:0000256" key="6">
    <source>
        <dbReference type="ARBA" id="ARBA00022576"/>
    </source>
</evidence>
<dbReference type="EC" id="2.6.1.76" evidence="4 11"/>
<dbReference type="InterPro" id="IPR015422">
    <property type="entry name" value="PyrdxlP-dep_Trfase_small"/>
</dbReference>
<dbReference type="AlphaFoldDB" id="A0A4R3Y490"/>
<dbReference type="PANTHER" id="PTHR43552">
    <property type="entry name" value="DIAMINOBUTYRATE--2-OXOGLUTARATE AMINOTRANSFERASE"/>
    <property type="match status" value="1"/>
</dbReference>
<comment type="function">
    <text evidence="11">Catalyzes reversively the conversion of L-aspartate beta-semialdehyde (ASA) to L-2,4-diaminobutyrate (DABA) by transamination with L-glutamate.</text>
</comment>
<dbReference type="NCBIfam" id="TIGR00709">
    <property type="entry name" value="dat"/>
    <property type="match status" value="1"/>
</dbReference>
<evidence type="ECO:0000313" key="13">
    <source>
        <dbReference type="Proteomes" id="UP000295367"/>
    </source>
</evidence>
<dbReference type="InterPro" id="IPR015424">
    <property type="entry name" value="PyrdxlP-dep_Trfase"/>
</dbReference>
<dbReference type="GO" id="GO:0030170">
    <property type="term" value="F:pyridoxal phosphate binding"/>
    <property type="evidence" value="ECO:0007669"/>
    <property type="project" value="InterPro"/>
</dbReference>
<dbReference type="Gene3D" id="3.90.1150.10">
    <property type="entry name" value="Aspartate Aminotransferase, domain 1"/>
    <property type="match status" value="1"/>
</dbReference>
<dbReference type="NCBIfam" id="NF006733">
    <property type="entry name" value="PRK09264.1"/>
    <property type="match status" value="1"/>
</dbReference>
<evidence type="ECO:0000256" key="7">
    <source>
        <dbReference type="ARBA" id="ARBA00022679"/>
    </source>
</evidence>
<sequence>MNSLEIFNKYESEVRGYIRSFPKVFNRAKGAEIWDEDGKRYIDFFAGAGALNYGHNNPEINRAVIEYLQNDGIGHALDMGTVAKRNFIKSFVECILEPRKLDYKLQFVGPTGTNAIETALKIARKVKKRTSVISFTNGFHGMSMGALSITGNRYYHDENYGVPAYTTQVPFFNYMGDEVNTVAYLRRILEDQSSGLELPAAVVLETIQAEGGINVASESWLRDIQKICHDFDVLLIVDDIQVGNGRTGNFFSFERAGIQPDIVTLSKSIGGGHPMSLVLMKPELDKWSPGEHSGTFRGNNLAFVAAHTALETYWRDETFAKDVQQKGKLVESRMQKIKDLYPELIVELRGLGMIRGLEFKDTELASNICSRAFELGLVIETAGAQGQVIKFLGSLVITEVLINEGFDLLEQAIFDAKSAHEAELPANAPLEEVAEVL</sequence>
<dbReference type="UniPathway" id="UPA00067">
    <property type="reaction ID" value="UER00121"/>
</dbReference>
<keyword evidence="6 11" id="KW-0032">Aminotransferase</keyword>
<proteinExistence type="inferred from homology"/>
<comment type="catalytic activity">
    <reaction evidence="9 11">
        <text>L-2,4-diaminobutanoate + 2-oxoglutarate = L-aspartate 4-semialdehyde + L-glutamate</text>
        <dbReference type="Rhea" id="RHEA:11160"/>
        <dbReference type="ChEBI" id="CHEBI:16810"/>
        <dbReference type="ChEBI" id="CHEBI:29985"/>
        <dbReference type="ChEBI" id="CHEBI:58761"/>
        <dbReference type="ChEBI" id="CHEBI:537519"/>
        <dbReference type="EC" id="2.6.1.76"/>
    </reaction>
</comment>
<dbReference type="GO" id="GO:0019491">
    <property type="term" value="P:ectoine biosynthetic process"/>
    <property type="evidence" value="ECO:0007669"/>
    <property type="project" value="UniProtKB-UniPathway"/>
</dbReference>
<dbReference type="FunFam" id="3.40.640.10:FF:000004">
    <property type="entry name" value="Acetylornithine aminotransferase"/>
    <property type="match status" value="1"/>
</dbReference>
<comment type="caution">
    <text evidence="12">The sequence shown here is derived from an EMBL/GenBank/DDBJ whole genome shotgun (WGS) entry which is preliminary data.</text>
</comment>
<gene>
    <name evidence="12" type="ORF">EDC63_11063</name>
</gene>
<comment type="cofactor">
    <cofactor evidence="1 11">
        <name>pyridoxal 5'-phosphate</name>
        <dbReference type="ChEBI" id="CHEBI:597326"/>
    </cofactor>
</comment>
<keyword evidence="8 10" id="KW-0663">Pyridoxal phosphate</keyword>
<dbReference type="NCBIfam" id="TIGR02407">
    <property type="entry name" value="ectoine_ectB"/>
    <property type="match status" value="1"/>
</dbReference>
<dbReference type="Gene3D" id="3.40.640.10">
    <property type="entry name" value="Type I PLP-dependent aspartate aminotransferase-like (Major domain)"/>
    <property type="match status" value="1"/>
</dbReference>
<dbReference type="InterPro" id="IPR004637">
    <property type="entry name" value="Dat"/>
</dbReference>
<evidence type="ECO:0000313" key="12">
    <source>
        <dbReference type="EMBL" id="TCV85174.1"/>
    </source>
</evidence>
<dbReference type="InterPro" id="IPR005814">
    <property type="entry name" value="Aminotrans_3"/>
</dbReference>
<dbReference type="InterPro" id="IPR012773">
    <property type="entry name" value="Ectoine_EctB"/>
</dbReference>
<evidence type="ECO:0000256" key="1">
    <source>
        <dbReference type="ARBA" id="ARBA00001933"/>
    </source>
</evidence>
<evidence type="ECO:0000256" key="11">
    <source>
        <dbReference type="RuleBase" id="RU365034"/>
    </source>
</evidence>
<dbReference type="SUPFAM" id="SSF53383">
    <property type="entry name" value="PLP-dependent transferases"/>
    <property type="match status" value="1"/>
</dbReference>
<dbReference type="EMBL" id="SMCO01000010">
    <property type="protein sequence ID" value="TCV85174.1"/>
    <property type="molecule type" value="Genomic_DNA"/>
</dbReference>
<comment type="similarity">
    <text evidence="3 10">Belongs to the class-III pyridoxal-phosphate-dependent aminotransferase family.</text>
</comment>
<dbReference type="CDD" id="cd00610">
    <property type="entry name" value="OAT_like"/>
    <property type="match status" value="1"/>
</dbReference>
<reference evidence="12 13" key="1">
    <citation type="submission" date="2019-03" db="EMBL/GenBank/DDBJ databases">
        <title>Genomic Encyclopedia of Type Strains, Phase IV (KMG-IV): sequencing the most valuable type-strain genomes for metagenomic binning, comparative biology and taxonomic classification.</title>
        <authorList>
            <person name="Goeker M."/>
        </authorList>
    </citation>
    <scope>NUCLEOTIDE SEQUENCE [LARGE SCALE GENOMIC DNA]</scope>
    <source>
        <strain evidence="12 13">DSM 100309</strain>
    </source>
</reference>
<dbReference type="GO" id="GO:0045303">
    <property type="term" value="F:diaminobutyrate-2-oxoglutarate transaminase activity"/>
    <property type="evidence" value="ECO:0007669"/>
    <property type="project" value="UniProtKB-EC"/>
</dbReference>
<accession>A0A4R3Y490</accession>
<evidence type="ECO:0000256" key="5">
    <source>
        <dbReference type="ARBA" id="ARBA00014798"/>
    </source>
</evidence>
<name>A0A4R3Y490_9PROT</name>
<keyword evidence="13" id="KW-1185">Reference proteome</keyword>
<dbReference type="RefSeq" id="WP_124945337.1">
    <property type="nucleotide sequence ID" value="NZ_BHVT01000010.1"/>
</dbReference>
<evidence type="ECO:0000256" key="9">
    <source>
        <dbReference type="ARBA" id="ARBA00049111"/>
    </source>
</evidence>
<dbReference type="InterPro" id="IPR015421">
    <property type="entry name" value="PyrdxlP-dep_Trfase_major"/>
</dbReference>
<dbReference type="PANTHER" id="PTHR43552:SF2">
    <property type="entry name" value="DIAMINOBUTYRATE--2-OXOGLUTARATE TRANSAMINASE"/>
    <property type="match status" value="1"/>
</dbReference>
<evidence type="ECO:0000256" key="8">
    <source>
        <dbReference type="ARBA" id="ARBA00022898"/>
    </source>
</evidence>
<dbReference type="PROSITE" id="PS00600">
    <property type="entry name" value="AA_TRANSFER_CLASS_3"/>
    <property type="match status" value="1"/>
</dbReference>
<protein>
    <recommendedName>
        <fullName evidence="5 11">Diaminobutyrate--2-oxoglutarate transaminase</fullName>
        <ecNumber evidence="4 11">2.6.1.76</ecNumber>
    </recommendedName>
    <alternativeName>
        <fullName evidence="11">DABA aminotransferase</fullName>
    </alternativeName>
</protein>
<evidence type="ECO:0000256" key="2">
    <source>
        <dbReference type="ARBA" id="ARBA00004946"/>
    </source>
</evidence>
<dbReference type="Pfam" id="PF00202">
    <property type="entry name" value="Aminotran_3"/>
    <property type="match status" value="1"/>
</dbReference>
<dbReference type="PIRSF" id="PIRSF000521">
    <property type="entry name" value="Transaminase_4ab_Lys_Orn"/>
    <property type="match status" value="1"/>
</dbReference>
<organism evidence="12 13">
    <name type="scientific">Sulfurirhabdus autotrophica</name>
    <dbReference type="NCBI Taxonomy" id="1706046"/>
    <lineage>
        <taxon>Bacteria</taxon>
        <taxon>Pseudomonadati</taxon>
        <taxon>Pseudomonadota</taxon>
        <taxon>Betaproteobacteria</taxon>
        <taxon>Nitrosomonadales</taxon>
        <taxon>Sulfuricellaceae</taxon>
        <taxon>Sulfurirhabdus</taxon>
    </lineage>
</organism>
<dbReference type="GO" id="GO:0047307">
    <property type="term" value="F:diaminobutyrate-pyruvate transaminase activity"/>
    <property type="evidence" value="ECO:0007669"/>
    <property type="project" value="InterPro"/>
</dbReference>